<dbReference type="InterPro" id="IPR011059">
    <property type="entry name" value="Metal-dep_hydrolase_composite"/>
</dbReference>
<evidence type="ECO:0000313" key="3">
    <source>
        <dbReference type="EMBL" id="NCI49179.1"/>
    </source>
</evidence>
<protein>
    <submittedName>
        <fullName evidence="3">D-aminoacylase</fullName>
    </submittedName>
</protein>
<dbReference type="Proteomes" id="UP000753802">
    <property type="component" value="Unassembled WGS sequence"/>
</dbReference>
<dbReference type="Pfam" id="PF07969">
    <property type="entry name" value="Amidohydro_3"/>
    <property type="match status" value="1"/>
</dbReference>
<dbReference type="EMBL" id="JAACJS010000002">
    <property type="protein sequence ID" value="NCI49179.1"/>
    <property type="molecule type" value="Genomic_DNA"/>
</dbReference>
<name>A0ABW9ZQH6_9BACT</name>
<evidence type="ECO:0000313" key="4">
    <source>
        <dbReference type="Proteomes" id="UP000753802"/>
    </source>
</evidence>
<evidence type="ECO:0000259" key="2">
    <source>
        <dbReference type="Pfam" id="PF07969"/>
    </source>
</evidence>
<dbReference type="Gene3D" id="3.20.20.140">
    <property type="entry name" value="Metal-dependent hydrolases"/>
    <property type="match status" value="3"/>
</dbReference>
<feature type="chain" id="PRO_5045302555" evidence="1">
    <location>
        <begin position="23"/>
        <end position="557"/>
    </location>
</feature>
<dbReference type="InterPro" id="IPR013108">
    <property type="entry name" value="Amidohydro_3"/>
</dbReference>
<gene>
    <name evidence="3" type="ORF">GWC95_04540</name>
</gene>
<dbReference type="CDD" id="cd01297">
    <property type="entry name" value="D-aminoacylase"/>
    <property type="match status" value="1"/>
</dbReference>
<dbReference type="InterPro" id="IPR032466">
    <property type="entry name" value="Metal_Hydrolase"/>
</dbReference>
<feature type="signal peptide" evidence="1">
    <location>
        <begin position="1"/>
        <end position="22"/>
    </location>
</feature>
<feature type="domain" description="Amidohydrolase 3" evidence="2">
    <location>
        <begin position="447"/>
        <end position="536"/>
    </location>
</feature>
<keyword evidence="1" id="KW-0732">Signal</keyword>
<keyword evidence="4" id="KW-1185">Reference proteome</keyword>
<sequence>MLRRISCFVLLACLLFSCSSKKYDTIIRNGLVYDGNGGAPFRADVAIRNDTIAFIGDLSKETSAKHEIDARGMAVTPGFINMLSWSPVTLIEDGNSQGEIREGVTLEVFGEGESMGPLNAKMKKEMQDDQSVYRFLVNWNTLGEYMRSMEKRGISCNIASLVGATTVRINVVGEENRDPTPAEMEQMKRLVKQAMEEGALGVGSSLIYPPAFFAKTNELIELCKAAAPYDGVYLSHLRSEGNKLHEAVEELITIAKEAKVHGEIYHLKAVGKDNFSKMDSVIKRIERARKEGIDISANMYTYTAGATGLTAGLPPSVQAGGFGKLWERLQDHFIREGMKKAMRTNATDWENLYYGAGSPENVLLLGFRRDSLYKYTGKTLAEVARIRNTTPEDAAIDLIIQDSSRIEVAFFMINEDNIKKQVALPWTSFGSDAGSMATAGNFLKQSSHPRAYGNFTRVIGKYTRDEKIITLANAIYKLTKLPATNLHLQKRGELKVGNYADVLVFDPAKMQDHATYQNPHQYSTGMVHVFVNGKQVLKDGTHTGAKPGRFVKGRKAA</sequence>
<dbReference type="InterPro" id="IPR050378">
    <property type="entry name" value="Metallo-dep_Hydrolases_sf"/>
</dbReference>
<dbReference type="RefSeq" id="WP_161817469.1">
    <property type="nucleotide sequence ID" value="NZ_JAACJS010000002.1"/>
</dbReference>
<dbReference type="PANTHER" id="PTHR11647:SF1">
    <property type="entry name" value="COLLAPSIN RESPONSE MEDIATOR PROTEIN"/>
    <property type="match status" value="1"/>
</dbReference>
<comment type="caution">
    <text evidence="3">The sequence shown here is derived from an EMBL/GenBank/DDBJ whole genome shotgun (WGS) entry which is preliminary data.</text>
</comment>
<accession>A0ABW9ZQH6</accession>
<dbReference type="SUPFAM" id="SSF51556">
    <property type="entry name" value="Metallo-dependent hydrolases"/>
    <property type="match status" value="1"/>
</dbReference>
<proteinExistence type="predicted"/>
<dbReference type="PROSITE" id="PS51257">
    <property type="entry name" value="PROKAR_LIPOPROTEIN"/>
    <property type="match status" value="1"/>
</dbReference>
<dbReference type="PANTHER" id="PTHR11647">
    <property type="entry name" value="HYDRANTOINASE/DIHYDROPYRIMIDINASE FAMILY MEMBER"/>
    <property type="match status" value="1"/>
</dbReference>
<evidence type="ECO:0000256" key="1">
    <source>
        <dbReference type="SAM" id="SignalP"/>
    </source>
</evidence>
<organism evidence="3 4">
    <name type="scientific">Sediminibacterium roseum</name>
    <dbReference type="NCBI Taxonomy" id="1978412"/>
    <lineage>
        <taxon>Bacteria</taxon>
        <taxon>Pseudomonadati</taxon>
        <taxon>Bacteroidota</taxon>
        <taxon>Chitinophagia</taxon>
        <taxon>Chitinophagales</taxon>
        <taxon>Chitinophagaceae</taxon>
        <taxon>Sediminibacterium</taxon>
    </lineage>
</organism>
<reference evidence="3 4" key="1">
    <citation type="submission" date="2020-01" db="EMBL/GenBank/DDBJ databases">
        <title>Genome analysis.</title>
        <authorList>
            <person name="Wu S."/>
            <person name="Wang G."/>
        </authorList>
    </citation>
    <scope>NUCLEOTIDE SEQUENCE [LARGE SCALE GENOMIC DNA]</scope>
    <source>
        <strain evidence="3 4">SYL130</strain>
    </source>
</reference>
<dbReference type="SUPFAM" id="SSF51338">
    <property type="entry name" value="Composite domain of metallo-dependent hydrolases"/>
    <property type="match status" value="1"/>
</dbReference>